<reference evidence="1 2" key="1">
    <citation type="submission" date="2017-05" db="EMBL/GenBank/DDBJ databases">
        <authorList>
            <person name="Song R."/>
            <person name="Chenine A.L."/>
            <person name="Ruprecht R.M."/>
        </authorList>
    </citation>
    <scope>NUCLEOTIDE SEQUENCE [LARGE SCALE GENOMIC DNA]</scope>
    <source>
        <strain evidence="1 2">CECT 8899</strain>
    </source>
</reference>
<dbReference type="Pfam" id="PF17784">
    <property type="entry name" value="Sulfotransfer_4"/>
    <property type="match status" value="1"/>
</dbReference>
<dbReference type="PANTHER" id="PTHR36978:SF4">
    <property type="entry name" value="P-LOOP CONTAINING NUCLEOSIDE TRIPHOSPHATE HYDROLASE PROTEIN"/>
    <property type="match status" value="1"/>
</dbReference>
<proteinExistence type="predicted"/>
<dbReference type="Gene3D" id="3.40.50.300">
    <property type="entry name" value="P-loop containing nucleotide triphosphate hydrolases"/>
    <property type="match status" value="1"/>
</dbReference>
<gene>
    <name evidence="1" type="ORF">LOM8899_03435</name>
</gene>
<dbReference type="Proteomes" id="UP000201613">
    <property type="component" value="Unassembled WGS sequence"/>
</dbReference>
<dbReference type="InterPro" id="IPR040632">
    <property type="entry name" value="Sulfotransfer_4"/>
</dbReference>
<dbReference type="EMBL" id="FXZK01000008">
    <property type="protein sequence ID" value="SMY09270.1"/>
    <property type="molecule type" value="Genomic_DNA"/>
</dbReference>
<name>A0A238LK71_9RHOB</name>
<dbReference type="RefSeq" id="WP_093993460.1">
    <property type="nucleotide sequence ID" value="NZ_FXZK01000008.1"/>
</dbReference>
<evidence type="ECO:0008006" key="3">
    <source>
        <dbReference type="Google" id="ProtNLM"/>
    </source>
</evidence>
<organism evidence="1 2">
    <name type="scientific">Flavimaricola marinus</name>
    <dbReference type="NCBI Taxonomy" id="1819565"/>
    <lineage>
        <taxon>Bacteria</taxon>
        <taxon>Pseudomonadati</taxon>
        <taxon>Pseudomonadota</taxon>
        <taxon>Alphaproteobacteria</taxon>
        <taxon>Rhodobacterales</taxon>
        <taxon>Paracoccaceae</taxon>
        <taxon>Flavimaricola</taxon>
    </lineage>
</organism>
<protein>
    <recommendedName>
        <fullName evidence="3">Sulfotransferase family protein</fullName>
    </recommendedName>
</protein>
<dbReference type="AlphaFoldDB" id="A0A238LK71"/>
<evidence type="ECO:0000313" key="1">
    <source>
        <dbReference type="EMBL" id="SMY09270.1"/>
    </source>
</evidence>
<dbReference type="PANTHER" id="PTHR36978">
    <property type="entry name" value="P-LOOP CONTAINING NUCLEOTIDE TRIPHOSPHATE HYDROLASE"/>
    <property type="match status" value="1"/>
</dbReference>
<evidence type="ECO:0000313" key="2">
    <source>
        <dbReference type="Proteomes" id="UP000201613"/>
    </source>
</evidence>
<dbReference type="InterPro" id="IPR027417">
    <property type="entry name" value="P-loop_NTPase"/>
</dbReference>
<dbReference type="OrthoDB" id="9806624at2"/>
<keyword evidence="2" id="KW-1185">Reference proteome</keyword>
<accession>A0A238LK71</accession>
<dbReference type="SUPFAM" id="SSF52540">
    <property type="entry name" value="P-loop containing nucleoside triphosphate hydrolases"/>
    <property type="match status" value="1"/>
</dbReference>
<sequence length="222" mass="24790">MTLDIIGAGFGRTGTSSIAKALGILGYPCYHMTDVMFHPDHKSDVDFWLDVMKDPDSPDRDWNRVFAGKRATLDFPACAAWRGMARAFPEAKVLLSVHAKGPEGWYDSTMGTIYKGTGLPSESEFGAKMNTMLDGLIWNGLLQGTMDHRDLAIARYEAHIAEVRAEIAPERLIVFRADEGWNRLCSFLGEPMPQAAFPNVNNRAEMGRRMKRLEKIARMHAA</sequence>